<sequence length="138" mass="15865">MNRETLQYCAYLKENKAFWDELIAAGKRLIEGREGDWDVCDGGVFPIAGRLPSEDPVEDFLNEYSFPSNDEDLKFFTEAFLSKVDDVAVCSLICDAADGGFYFKDEHQEIDRMIENSKDNVVYLEAWNKREKKERAAS</sequence>
<gene>
    <name evidence="1" type="ORF">BWY41_00133</name>
</gene>
<organism evidence="1">
    <name type="scientific">Candidatus Atribacter allofermentans</name>
    <dbReference type="NCBI Taxonomy" id="1852833"/>
    <lineage>
        <taxon>Bacteria</taxon>
        <taxon>Pseudomonadati</taxon>
        <taxon>Atribacterota</taxon>
        <taxon>Atribacteria</taxon>
        <taxon>Atribacterales</taxon>
        <taxon>Atribacteraceae</taxon>
        <taxon>Atribacter</taxon>
    </lineage>
</organism>
<proteinExistence type="predicted"/>
<comment type="caution">
    <text evidence="1">The sequence shown here is derived from an EMBL/GenBank/DDBJ whole genome shotgun (WGS) entry which is preliminary data.</text>
</comment>
<name>A0A1V5T4L0_9BACT</name>
<dbReference type="Proteomes" id="UP000485569">
    <property type="component" value="Unassembled WGS sequence"/>
</dbReference>
<dbReference type="AlphaFoldDB" id="A0A1V5T4L0"/>
<dbReference type="EMBL" id="MWBQ01000018">
    <property type="protein sequence ID" value="OQA61453.1"/>
    <property type="molecule type" value="Genomic_DNA"/>
</dbReference>
<reference evidence="1" key="1">
    <citation type="submission" date="2017-02" db="EMBL/GenBank/DDBJ databases">
        <title>Delving into the versatile metabolic prowess of the omnipresent phylum Bacteroidetes.</title>
        <authorList>
            <person name="Nobu M.K."/>
            <person name="Mei R."/>
            <person name="Narihiro T."/>
            <person name="Kuroda K."/>
            <person name="Liu W.-T."/>
        </authorList>
    </citation>
    <scope>NUCLEOTIDE SEQUENCE</scope>
    <source>
        <strain evidence="1">ADurb.Bin276</strain>
    </source>
</reference>
<evidence type="ECO:0000313" key="1">
    <source>
        <dbReference type="EMBL" id="OQA61453.1"/>
    </source>
</evidence>
<protein>
    <submittedName>
        <fullName evidence="1">Uncharacterized protein</fullName>
    </submittedName>
</protein>
<accession>A0A1V5T4L0</accession>